<dbReference type="RefSeq" id="WP_147102884.1">
    <property type="nucleotide sequence ID" value="NZ_BJVJ01000006.1"/>
</dbReference>
<dbReference type="Proteomes" id="UP000321685">
    <property type="component" value="Unassembled WGS sequence"/>
</dbReference>
<evidence type="ECO:0000313" key="3">
    <source>
        <dbReference type="Proteomes" id="UP000321685"/>
    </source>
</evidence>
<dbReference type="OrthoDB" id="3576198at2"/>
<comment type="caution">
    <text evidence="2">The sequence shown here is derived from an EMBL/GenBank/DDBJ whole genome shotgun (WGS) entry which is preliminary data.</text>
</comment>
<dbReference type="SUPFAM" id="SSF54427">
    <property type="entry name" value="NTF2-like"/>
    <property type="match status" value="1"/>
</dbReference>
<accession>A0A511DB88</accession>
<feature type="domain" description="SnoaL-like" evidence="1">
    <location>
        <begin position="6"/>
        <end position="98"/>
    </location>
</feature>
<organism evidence="2 3">
    <name type="scientific">Pseudonocardia sulfidoxydans NBRC 16205</name>
    <dbReference type="NCBI Taxonomy" id="1223511"/>
    <lineage>
        <taxon>Bacteria</taxon>
        <taxon>Bacillati</taxon>
        <taxon>Actinomycetota</taxon>
        <taxon>Actinomycetes</taxon>
        <taxon>Pseudonocardiales</taxon>
        <taxon>Pseudonocardiaceae</taxon>
        <taxon>Pseudonocardia</taxon>
    </lineage>
</organism>
<dbReference type="Gene3D" id="3.10.450.50">
    <property type="match status" value="1"/>
</dbReference>
<dbReference type="AlphaFoldDB" id="A0A511DB88"/>
<sequence length="122" mass="12949">MTPDLVRAFESAVNAVDVDAAAALVTDDVEVGGPRGSAHGVDVLRQWVSGSGITLSTVRWFSRGDVAVALQEARWIDDDNTRSVATEFTARDGRISRMIRHDDGLGVALTAAGLSEADEQPL</sequence>
<keyword evidence="3" id="KW-1185">Reference proteome</keyword>
<evidence type="ECO:0000259" key="1">
    <source>
        <dbReference type="Pfam" id="PF12680"/>
    </source>
</evidence>
<reference evidence="2 3" key="1">
    <citation type="submission" date="2019-07" db="EMBL/GenBank/DDBJ databases">
        <title>Whole genome shotgun sequence of Pseudonocardia sulfidoxydans NBRC 16205.</title>
        <authorList>
            <person name="Hosoyama A."/>
            <person name="Uohara A."/>
            <person name="Ohji S."/>
            <person name="Ichikawa N."/>
        </authorList>
    </citation>
    <scope>NUCLEOTIDE SEQUENCE [LARGE SCALE GENOMIC DNA]</scope>
    <source>
        <strain evidence="2 3">NBRC 16205</strain>
    </source>
</reference>
<dbReference type="EMBL" id="BJVJ01000006">
    <property type="protein sequence ID" value="GEL22072.1"/>
    <property type="molecule type" value="Genomic_DNA"/>
</dbReference>
<protein>
    <recommendedName>
        <fullName evidence="1">SnoaL-like domain-containing protein</fullName>
    </recommendedName>
</protein>
<evidence type="ECO:0000313" key="2">
    <source>
        <dbReference type="EMBL" id="GEL22072.1"/>
    </source>
</evidence>
<dbReference type="InterPro" id="IPR032710">
    <property type="entry name" value="NTF2-like_dom_sf"/>
</dbReference>
<proteinExistence type="predicted"/>
<gene>
    <name evidence="2" type="ORF">PSU4_10260</name>
</gene>
<name>A0A511DB88_9PSEU</name>
<dbReference type="Pfam" id="PF12680">
    <property type="entry name" value="SnoaL_2"/>
    <property type="match status" value="1"/>
</dbReference>
<dbReference type="InterPro" id="IPR037401">
    <property type="entry name" value="SnoaL-like"/>
</dbReference>